<sequence>MADAGAGETDTGRGGMMGKITALRQIGKILAHFFLKGALRSATLQEPFIRHICGAPILN</sequence>
<dbReference type="AlphaFoldDB" id="A0A165M2S6"/>
<reference evidence="1 2" key="1">
    <citation type="submission" date="2016-03" db="EMBL/GenBank/DDBJ databases">
        <title>Speciation and ecological success in dimly lit waters: horizontal gene transfer in a green sulfur bacteria bloom unveiled by metagenomic assembly.</title>
        <authorList>
            <person name="Llorens-Mares T."/>
            <person name="Liu Z."/>
            <person name="Allen L.Z."/>
            <person name="Rusch D.B."/>
            <person name="Craig M.T."/>
            <person name="Dupont C.L."/>
            <person name="Bryant D.A."/>
            <person name="Casamayor E.O."/>
        </authorList>
    </citation>
    <scope>NUCLEOTIDE SEQUENCE [LARGE SCALE GENOMIC DNA]</scope>
    <source>
        <strain evidence="1">CIII</strain>
    </source>
</reference>
<evidence type="ECO:0000313" key="1">
    <source>
        <dbReference type="EMBL" id="KZK74745.1"/>
    </source>
</evidence>
<proteinExistence type="predicted"/>
<dbReference type="Proteomes" id="UP000076481">
    <property type="component" value="Unassembled WGS sequence"/>
</dbReference>
<name>A0A165M2S6_PELLU</name>
<organism evidence="1 2">
    <name type="scientific">Pelodictyon luteolum</name>
    <dbReference type="NCBI Taxonomy" id="1100"/>
    <lineage>
        <taxon>Bacteria</taxon>
        <taxon>Pseudomonadati</taxon>
        <taxon>Chlorobiota</taxon>
        <taxon>Chlorobiia</taxon>
        <taxon>Chlorobiales</taxon>
        <taxon>Chlorobiaceae</taxon>
        <taxon>Chlorobium/Pelodictyon group</taxon>
        <taxon>Pelodictyon</taxon>
    </lineage>
</organism>
<dbReference type="EMBL" id="LVWG01000019">
    <property type="protein sequence ID" value="KZK74745.1"/>
    <property type="molecule type" value="Genomic_DNA"/>
</dbReference>
<comment type="caution">
    <text evidence="1">The sequence shown here is derived from an EMBL/GenBank/DDBJ whole genome shotgun (WGS) entry which is preliminary data.</text>
</comment>
<evidence type="ECO:0000313" key="2">
    <source>
        <dbReference type="Proteomes" id="UP000076481"/>
    </source>
</evidence>
<protein>
    <submittedName>
        <fullName evidence="1">Uncharacterized protein</fullName>
    </submittedName>
</protein>
<gene>
    <name evidence="1" type="ORF">A3K90_04690</name>
</gene>
<accession>A0A165M2S6</accession>